<dbReference type="EC" id="6.3.2.31" evidence="10"/>
<keyword evidence="11" id="KW-1185">Reference proteome</keyword>
<dbReference type="Pfam" id="PF01996">
    <property type="entry name" value="F420_ligase"/>
    <property type="match status" value="1"/>
</dbReference>
<dbReference type="Gene3D" id="3.30.1330.100">
    <property type="entry name" value="CofE-like"/>
    <property type="match status" value="1"/>
</dbReference>
<name>A0ABW2Q6Z0_9MICO</name>
<keyword evidence="7" id="KW-0464">Manganese</keyword>
<dbReference type="Proteomes" id="UP001596455">
    <property type="component" value="Unassembled WGS sequence"/>
</dbReference>
<dbReference type="GO" id="GO:0052618">
    <property type="term" value="F:coenzyme F420-0:L-glutamate ligase activity"/>
    <property type="evidence" value="ECO:0007669"/>
    <property type="project" value="UniProtKB-EC"/>
</dbReference>
<feature type="compositionally biased region" description="Basic and acidic residues" evidence="8">
    <location>
        <begin position="248"/>
        <end position="261"/>
    </location>
</feature>
<protein>
    <submittedName>
        <fullName evidence="10">Coenzyme F420-0:L-glutamate ligase</fullName>
        <ecNumber evidence="10">6.3.2.31</ecNumber>
    </submittedName>
</protein>
<dbReference type="InterPro" id="IPR002847">
    <property type="entry name" value="F420-0_gamma-glut_ligase-dom"/>
</dbReference>
<evidence type="ECO:0000259" key="9">
    <source>
        <dbReference type="Pfam" id="PF01996"/>
    </source>
</evidence>
<gene>
    <name evidence="10" type="primary">cofE</name>
    <name evidence="10" type="ORF">ACFQQL_08855</name>
</gene>
<evidence type="ECO:0000256" key="5">
    <source>
        <dbReference type="ARBA" id="ARBA00022958"/>
    </source>
</evidence>
<keyword evidence="5" id="KW-0630">Potassium</keyword>
<keyword evidence="4" id="KW-0460">Magnesium</keyword>
<keyword evidence="6" id="KW-0342">GTP-binding</keyword>
<feature type="domain" description="Coenzyme F420:L-glutamate ligase-like" evidence="9">
    <location>
        <begin position="21"/>
        <end position="229"/>
    </location>
</feature>
<evidence type="ECO:0000256" key="8">
    <source>
        <dbReference type="SAM" id="MobiDB-lite"/>
    </source>
</evidence>
<dbReference type="NCBIfam" id="TIGR01916">
    <property type="entry name" value="F420_cofE"/>
    <property type="match status" value="1"/>
</dbReference>
<organism evidence="10 11">
    <name type="scientific">Georgenia alba</name>
    <dbReference type="NCBI Taxonomy" id="2233858"/>
    <lineage>
        <taxon>Bacteria</taxon>
        <taxon>Bacillati</taxon>
        <taxon>Actinomycetota</taxon>
        <taxon>Actinomycetes</taxon>
        <taxon>Micrococcales</taxon>
        <taxon>Bogoriellaceae</taxon>
        <taxon>Georgenia</taxon>
    </lineage>
</organism>
<evidence type="ECO:0000256" key="7">
    <source>
        <dbReference type="ARBA" id="ARBA00023211"/>
    </source>
</evidence>
<evidence type="ECO:0000313" key="11">
    <source>
        <dbReference type="Proteomes" id="UP001596455"/>
    </source>
</evidence>
<comment type="caution">
    <text evidence="10">The sequence shown here is derived from an EMBL/GenBank/DDBJ whole genome shotgun (WGS) entry which is preliminary data.</text>
</comment>
<dbReference type="PANTHER" id="PTHR47917">
    <property type="match status" value="1"/>
</dbReference>
<keyword evidence="2" id="KW-0479">Metal-binding</keyword>
<accession>A0ABW2Q6Z0</accession>
<dbReference type="SUPFAM" id="SSF144010">
    <property type="entry name" value="CofE-like"/>
    <property type="match status" value="1"/>
</dbReference>
<proteinExistence type="predicted"/>
<dbReference type="PANTHER" id="PTHR47917:SF1">
    <property type="entry name" value="COENZYME F420:L-GLUTAMATE LIGASE"/>
    <property type="match status" value="1"/>
</dbReference>
<dbReference type="RefSeq" id="WP_382393343.1">
    <property type="nucleotide sequence ID" value="NZ_JBHTCQ010000001.1"/>
</dbReference>
<evidence type="ECO:0000313" key="10">
    <source>
        <dbReference type="EMBL" id="MFC7405214.1"/>
    </source>
</evidence>
<feature type="region of interest" description="Disordered" evidence="8">
    <location>
        <begin position="235"/>
        <end position="261"/>
    </location>
</feature>
<evidence type="ECO:0000256" key="2">
    <source>
        <dbReference type="ARBA" id="ARBA00022723"/>
    </source>
</evidence>
<evidence type="ECO:0000256" key="3">
    <source>
        <dbReference type="ARBA" id="ARBA00022741"/>
    </source>
</evidence>
<evidence type="ECO:0000256" key="6">
    <source>
        <dbReference type="ARBA" id="ARBA00023134"/>
    </source>
</evidence>
<sequence>MSGDADAAVGTSLTAVAPDGVPVVTKGDDLAAVLTPALEGVVWPDGTRGLAEGDVVVVSSKIVSKAEGRLVAARDEAERERVIADETVRVVAQRPKPDGGMLRIVENRLGLVMAAAGVDTSDVPAGTALLLPEDPDASARRIRRGLHARTGVRPGVIVTDTAGRPWRRGVVDMAIGAAGVRVLSDMRGARDRYGRALQTTVIGVADEIAAAAELVKGKVSGRPVAVVRGMGHAVTEDDGEGAASLVRPPEEDMFRKGVDEP</sequence>
<keyword evidence="3" id="KW-0547">Nucleotide-binding</keyword>
<evidence type="ECO:0000256" key="4">
    <source>
        <dbReference type="ARBA" id="ARBA00022842"/>
    </source>
</evidence>
<dbReference type="EMBL" id="JBHTCQ010000001">
    <property type="protein sequence ID" value="MFC7405214.1"/>
    <property type="molecule type" value="Genomic_DNA"/>
</dbReference>
<evidence type="ECO:0000256" key="1">
    <source>
        <dbReference type="ARBA" id="ARBA00022598"/>
    </source>
</evidence>
<keyword evidence="1 10" id="KW-0436">Ligase</keyword>
<dbReference type="InterPro" id="IPR008225">
    <property type="entry name" value="F420-0_g-glutamyl_ligase"/>
</dbReference>
<reference evidence="11" key="1">
    <citation type="journal article" date="2019" name="Int. J. Syst. Evol. Microbiol.">
        <title>The Global Catalogue of Microorganisms (GCM) 10K type strain sequencing project: providing services to taxonomists for standard genome sequencing and annotation.</title>
        <authorList>
            <consortium name="The Broad Institute Genomics Platform"/>
            <consortium name="The Broad Institute Genome Sequencing Center for Infectious Disease"/>
            <person name="Wu L."/>
            <person name="Ma J."/>
        </authorList>
    </citation>
    <scope>NUCLEOTIDE SEQUENCE [LARGE SCALE GENOMIC DNA]</scope>
    <source>
        <strain evidence="11">JCM 1490</strain>
    </source>
</reference>